<dbReference type="Gene3D" id="3.30.470.20">
    <property type="entry name" value="ATP-grasp fold, B domain"/>
    <property type="match status" value="1"/>
</dbReference>
<comment type="cofactor">
    <cofactor evidence="1">
        <name>Mn(2+)</name>
        <dbReference type="ChEBI" id="CHEBI:29035"/>
    </cofactor>
</comment>
<dbReference type="AlphaFoldDB" id="A0A1I6G181"/>
<dbReference type="Proteomes" id="UP000199534">
    <property type="component" value="Unassembled WGS sequence"/>
</dbReference>
<keyword evidence="5 10" id="KW-0547">Nucleotide-binding</keyword>
<dbReference type="OrthoDB" id="3865600at2"/>
<evidence type="ECO:0000256" key="3">
    <source>
        <dbReference type="ARBA" id="ARBA00022598"/>
    </source>
</evidence>
<evidence type="ECO:0000256" key="8">
    <source>
        <dbReference type="ARBA" id="ARBA00022917"/>
    </source>
</evidence>
<gene>
    <name evidence="12" type="ORF">SAMN04490243_1069</name>
</gene>
<dbReference type="PROSITE" id="PS50975">
    <property type="entry name" value="ATP_GRASP"/>
    <property type="match status" value="1"/>
</dbReference>
<dbReference type="GO" id="GO:0018169">
    <property type="term" value="F:ribosomal S6-glutamic acid ligase activity"/>
    <property type="evidence" value="ECO:0007669"/>
    <property type="project" value="TreeGrafter"/>
</dbReference>
<dbReference type="NCBIfam" id="TIGR00768">
    <property type="entry name" value="rimK_fam"/>
    <property type="match status" value="1"/>
</dbReference>
<dbReference type="GO" id="GO:0046872">
    <property type="term" value="F:metal ion binding"/>
    <property type="evidence" value="ECO:0007669"/>
    <property type="project" value="UniProtKB-KW"/>
</dbReference>
<accession>A0A1I6G181</accession>
<dbReference type="InterPro" id="IPR013651">
    <property type="entry name" value="ATP-grasp_RimK-type"/>
</dbReference>
<dbReference type="GO" id="GO:0006412">
    <property type="term" value="P:translation"/>
    <property type="evidence" value="ECO:0007669"/>
    <property type="project" value="UniProtKB-KW"/>
</dbReference>
<evidence type="ECO:0000256" key="9">
    <source>
        <dbReference type="ARBA" id="ARBA00023211"/>
    </source>
</evidence>
<evidence type="ECO:0000256" key="7">
    <source>
        <dbReference type="ARBA" id="ARBA00022842"/>
    </source>
</evidence>
<dbReference type="Gene3D" id="3.30.1490.20">
    <property type="entry name" value="ATP-grasp fold, A domain"/>
    <property type="match status" value="1"/>
</dbReference>
<evidence type="ECO:0000256" key="5">
    <source>
        <dbReference type="ARBA" id="ARBA00022741"/>
    </source>
</evidence>
<feature type="domain" description="ATP-grasp" evidence="11">
    <location>
        <begin position="105"/>
        <end position="288"/>
    </location>
</feature>
<evidence type="ECO:0000259" key="11">
    <source>
        <dbReference type="PROSITE" id="PS50975"/>
    </source>
</evidence>
<dbReference type="GO" id="GO:0009432">
    <property type="term" value="P:SOS response"/>
    <property type="evidence" value="ECO:0007669"/>
    <property type="project" value="TreeGrafter"/>
</dbReference>
<sequence>MNIAILSVSLSVYSTRRIAEEAEKRGHFVEQIDYSRCTVSLGEGRPRIFYQEEDISREFQVIIPRIGAKLTRHGAAIVKQFELSGCFSTARSMGITRARNKARTLQIMARKGVPVPKTLFSIDPESIPFQLQQLGGPPVVIKLQQGTQGLGVILAESEQSARSVIDTFYKMDQPILVQEYIREAEGEDLRIIVVGNDIVAAMKRTGTFGEFRANVHRGGSAETVLLTPKEERMALEAVRYLGLGVAGVDIIRSNAGPRLLEVNASPGLQGIESATGINVAAAIVKYAEYNGSRKK</sequence>
<dbReference type="InterPro" id="IPR011761">
    <property type="entry name" value="ATP-grasp"/>
</dbReference>
<dbReference type="GO" id="GO:0005737">
    <property type="term" value="C:cytoplasm"/>
    <property type="evidence" value="ECO:0007669"/>
    <property type="project" value="TreeGrafter"/>
</dbReference>
<dbReference type="SUPFAM" id="SSF56059">
    <property type="entry name" value="Glutathione synthetase ATP-binding domain-like"/>
    <property type="match status" value="1"/>
</dbReference>
<dbReference type="PANTHER" id="PTHR21621">
    <property type="entry name" value="RIBOSOMAL PROTEIN S6 MODIFICATION PROTEIN"/>
    <property type="match status" value="1"/>
</dbReference>
<evidence type="ECO:0000313" key="13">
    <source>
        <dbReference type="Proteomes" id="UP000199534"/>
    </source>
</evidence>
<keyword evidence="3" id="KW-0436">Ligase</keyword>
<keyword evidence="6 10" id="KW-0067">ATP-binding</keyword>
<dbReference type="STRING" id="400055.SAMN04490243_1069"/>
<reference evidence="12 13" key="1">
    <citation type="submission" date="2016-10" db="EMBL/GenBank/DDBJ databases">
        <authorList>
            <person name="de Groot N.N."/>
        </authorList>
    </citation>
    <scope>NUCLEOTIDE SEQUENCE [LARGE SCALE GENOMIC DNA]</scope>
    <source>
        <strain evidence="12 13">DSM 21019</strain>
    </source>
</reference>
<dbReference type="InterPro" id="IPR041107">
    <property type="entry name" value="Rimk_N"/>
</dbReference>
<keyword evidence="9" id="KW-0464">Manganese</keyword>
<proteinExistence type="predicted"/>
<dbReference type="EMBL" id="FOYQ01000001">
    <property type="protein sequence ID" value="SFR35945.1"/>
    <property type="molecule type" value="Genomic_DNA"/>
</dbReference>
<keyword evidence="4" id="KW-0479">Metal-binding</keyword>
<dbReference type="GO" id="GO:0005524">
    <property type="term" value="F:ATP binding"/>
    <property type="evidence" value="ECO:0007669"/>
    <property type="project" value="UniProtKB-UniRule"/>
</dbReference>
<dbReference type="Gene3D" id="3.40.50.20">
    <property type="match status" value="1"/>
</dbReference>
<dbReference type="Pfam" id="PF08443">
    <property type="entry name" value="RimK"/>
    <property type="match status" value="1"/>
</dbReference>
<evidence type="ECO:0000256" key="1">
    <source>
        <dbReference type="ARBA" id="ARBA00001936"/>
    </source>
</evidence>
<evidence type="ECO:0000313" key="12">
    <source>
        <dbReference type="EMBL" id="SFR35945.1"/>
    </source>
</evidence>
<evidence type="ECO:0000256" key="6">
    <source>
        <dbReference type="ARBA" id="ARBA00022840"/>
    </source>
</evidence>
<protein>
    <submittedName>
        <fullName evidence="12">SSU ribosomal protein S6P modification protein</fullName>
    </submittedName>
</protein>
<comment type="cofactor">
    <cofactor evidence="2">
        <name>Mg(2+)</name>
        <dbReference type="ChEBI" id="CHEBI:18420"/>
    </cofactor>
</comment>
<dbReference type="InterPro" id="IPR013815">
    <property type="entry name" value="ATP_grasp_subdomain_1"/>
</dbReference>
<organism evidence="12 13">
    <name type="scientific">Robiginitalea myxolifaciens</name>
    <dbReference type="NCBI Taxonomy" id="400055"/>
    <lineage>
        <taxon>Bacteria</taxon>
        <taxon>Pseudomonadati</taxon>
        <taxon>Bacteroidota</taxon>
        <taxon>Flavobacteriia</taxon>
        <taxon>Flavobacteriales</taxon>
        <taxon>Flavobacteriaceae</taxon>
        <taxon>Robiginitalea</taxon>
    </lineage>
</organism>
<evidence type="ECO:0000256" key="2">
    <source>
        <dbReference type="ARBA" id="ARBA00001946"/>
    </source>
</evidence>
<dbReference type="Pfam" id="PF18030">
    <property type="entry name" value="Rimk_N"/>
    <property type="match status" value="1"/>
</dbReference>
<keyword evidence="13" id="KW-1185">Reference proteome</keyword>
<dbReference type="PANTHER" id="PTHR21621:SF7">
    <property type="entry name" value="RIBOSOMAL PROTEIN BS6--L-GLUTAMATE LIGASE"/>
    <property type="match status" value="1"/>
</dbReference>
<keyword evidence="8" id="KW-0648">Protein biosynthesis</keyword>
<evidence type="ECO:0000256" key="10">
    <source>
        <dbReference type="PROSITE-ProRule" id="PRU00409"/>
    </source>
</evidence>
<dbReference type="InterPro" id="IPR004666">
    <property type="entry name" value="Rp_bS6_RimK/Lys_biosynth_LsyX"/>
</dbReference>
<keyword evidence="7" id="KW-0460">Magnesium</keyword>
<evidence type="ECO:0000256" key="4">
    <source>
        <dbReference type="ARBA" id="ARBA00022723"/>
    </source>
</evidence>
<name>A0A1I6G181_9FLAO</name>